<dbReference type="AlphaFoldDB" id="A0A0G2FU66"/>
<keyword evidence="3" id="KW-1185">Reference proteome</keyword>
<dbReference type="PROSITE" id="PS51388">
    <property type="entry name" value="GED"/>
    <property type="match status" value="1"/>
</dbReference>
<dbReference type="EMBL" id="LCUC01000084">
    <property type="protein sequence ID" value="KKY37464.1"/>
    <property type="molecule type" value="Genomic_DNA"/>
</dbReference>
<name>A0A0G2FU66_9PEZI</name>
<dbReference type="InterPro" id="IPR020850">
    <property type="entry name" value="GED_dom"/>
</dbReference>
<dbReference type="OrthoDB" id="415706at2759"/>
<gene>
    <name evidence="2" type="ORF">UCDDA912_g02519</name>
</gene>
<evidence type="ECO:0000259" key="1">
    <source>
        <dbReference type="PROSITE" id="PS51388"/>
    </source>
</evidence>
<reference evidence="2 3" key="2">
    <citation type="submission" date="2015-05" db="EMBL/GenBank/DDBJ databases">
        <authorList>
            <person name="Morales-Cruz A."/>
            <person name="Amrine K.C."/>
            <person name="Cantu D."/>
        </authorList>
    </citation>
    <scope>NUCLEOTIDE SEQUENCE [LARGE SCALE GENOMIC DNA]</scope>
    <source>
        <strain evidence="2">DA912</strain>
    </source>
</reference>
<dbReference type="Proteomes" id="UP000034680">
    <property type="component" value="Unassembled WGS sequence"/>
</dbReference>
<reference evidence="2 3" key="1">
    <citation type="submission" date="2015-05" db="EMBL/GenBank/DDBJ databases">
        <title>Distinctive expansion of gene families associated with plant cell wall degradation and secondary metabolism in the genomes of grapevine trunk pathogens.</title>
        <authorList>
            <person name="Lawrence D.P."/>
            <person name="Travadon R."/>
            <person name="Rolshausen P.E."/>
            <person name="Baumgartner K."/>
        </authorList>
    </citation>
    <scope>NUCLEOTIDE SEQUENCE [LARGE SCALE GENOMIC DNA]</scope>
    <source>
        <strain evidence="2">DA912</strain>
    </source>
</reference>
<accession>A0A0G2FU66</accession>
<comment type="caution">
    <text evidence="2">The sequence shown here is derived from an EMBL/GenBank/DDBJ whole genome shotgun (WGS) entry which is preliminary data.</text>
</comment>
<sequence>MVTIQELGPCNDAFVTTEFGYRTSMIAGALEDRKEAAIQELTKLIKDKKAVPINYNHCYTDKVHEKRTERVEVQLKKYVPEKISAAASTRRCSLGDHYYKPATDTKEELDRAISKWKDSVTADMEEFSCEESLDCLEAIYKVQLKVFFANVTTQVIERHLMADPCNIFSPMTVLNMSDAKVQSIVSEPESTKRQRMFLSDRIKKLGEGQGIFRIFMDR</sequence>
<evidence type="ECO:0000313" key="3">
    <source>
        <dbReference type="Proteomes" id="UP000034680"/>
    </source>
</evidence>
<proteinExistence type="predicted"/>
<feature type="domain" description="GED" evidence="1">
    <location>
        <begin position="129"/>
        <end position="218"/>
    </location>
</feature>
<organism evidence="2 3">
    <name type="scientific">Diaporthe ampelina</name>
    <dbReference type="NCBI Taxonomy" id="1214573"/>
    <lineage>
        <taxon>Eukaryota</taxon>
        <taxon>Fungi</taxon>
        <taxon>Dikarya</taxon>
        <taxon>Ascomycota</taxon>
        <taxon>Pezizomycotina</taxon>
        <taxon>Sordariomycetes</taxon>
        <taxon>Sordariomycetidae</taxon>
        <taxon>Diaporthales</taxon>
        <taxon>Diaporthaceae</taxon>
        <taxon>Diaporthe</taxon>
    </lineage>
</organism>
<evidence type="ECO:0000313" key="2">
    <source>
        <dbReference type="EMBL" id="KKY37464.1"/>
    </source>
</evidence>
<protein>
    <submittedName>
        <fullName evidence="2">Putative interferon-induced gtp-binding protein mx</fullName>
    </submittedName>
</protein>